<feature type="signal peptide" evidence="1">
    <location>
        <begin position="1"/>
        <end position="21"/>
    </location>
</feature>
<protein>
    <submittedName>
        <fullName evidence="2">Uncharacterized protein</fullName>
    </submittedName>
</protein>
<feature type="chain" id="PRO_5031069050" evidence="1">
    <location>
        <begin position="22"/>
        <end position="335"/>
    </location>
</feature>
<dbReference type="EMBL" id="HBFA01029192">
    <property type="protein sequence ID" value="CAD8679864.1"/>
    <property type="molecule type" value="Transcribed_RNA"/>
</dbReference>
<reference evidence="2" key="1">
    <citation type="submission" date="2021-01" db="EMBL/GenBank/DDBJ databases">
        <authorList>
            <person name="Corre E."/>
            <person name="Pelletier E."/>
            <person name="Niang G."/>
            <person name="Scheremetjew M."/>
            <person name="Finn R."/>
            <person name="Kale V."/>
            <person name="Holt S."/>
            <person name="Cochrane G."/>
            <person name="Meng A."/>
            <person name="Brown T."/>
            <person name="Cohen L."/>
        </authorList>
    </citation>
    <scope>NUCLEOTIDE SEQUENCE</scope>
    <source>
        <strain evidence="2">CCMP722</strain>
    </source>
</reference>
<proteinExistence type="predicted"/>
<gene>
    <name evidence="2" type="ORF">POBO1169_LOCUS14762</name>
</gene>
<dbReference type="AlphaFoldDB" id="A0A7S0WRB2"/>
<accession>A0A7S0WRB2</accession>
<evidence type="ECO:0000313" key="2">
    <source>
        <dbReference type="EMBL" id="CAD8679864.1"/>
    </source>
</evidence>
<sequence>MRPAAVVLLLLCMVAPELSVGAPLFPSNINPREFVKHVRDKFFQLQQIRRELEFQRVNGFGEGSNDNTWSSMVGHRAGSRTLSQTSGCADREAELVTLAKECQATYQTLACHGPNLLDGVCNNACIAKVLTKHAEFESAGCTTAYKMDASSRDLARVNSANTSAGPECQFDRECCPDEVCTDQKCVFVEDLCRAQVCMNPFSSIATNLGLTTELLLGEILCSRTDETGGFCASQFLMSEEATCVKARSLGCCVYTMEFFEKSCGFNSTLGVNFTKMRTSCGLPTAICSNVNAEVSETCKVTAADANGARGEFAAWGSAAALMLFSAWLSVQVTLG</sequence>
<keyword evidence="1" id="KW-0732">Signal</keyword>
<name>A0A7S0WRB2_9CHLO</name>
<organism evidence="2">
    <name type="scientific">Pyramimonas obovata</name>
    <dbReference type="NCBI Taxonomy" id="1411642"/>
    <lineage>
        <taxon>Eukaryota</taxon>
        <taxon>Viridiplantae</taxon>
        <taxon>Chlorophyta</taxon>
        <taxon>Pyramimonadophyceae</taxon>
        <taxon>Pyramimonadales</taxon>
        <taxon>Pyramimonadaceae</taxon>
        <taxon>Pyramimonas</taxon>
        <taxon>Pyramimonas incertae sedis</taxon>
    </lineage>
</organism>
<evidence type="ECO:0000256" key="1">
    <source>
        <dbReference type="SAM" id="SignalP"/>
    </source>
</evidence>